<accession>A0A1G6CWS4</accession>
<reference evidence="2 3" key="1">
    <citation type="submission" date="2016-10" db="EMBL/GenBank/DDBJ databases">
        <authorList>
            <person name="de Groot N.N."/>
        </authorList>
    </citation>
    <scope>NUCLEOTIDE SEQUENCE [LARGE SCALE GENOMIC DNA]</scope>
    <source>
        <strain evidence="2 3">ATCC 35022</strain>
    </source>
</reference>
<evidence type="ECO:0000256" key="1">
    <source>
        <dbReference type="SAM" id="SignalP"/>
    </source>
</evidence>
<keyword evidence="1" id="KW-0732">Signal</keyword>
<dbReference type="AlphaFoldDB" id="A0A1G6CWS4"/>
<dbReference type="EMBL" id="FMXQ01000005">
    <property type="protein sequence ID" value="SDB37280.1"/>
    <property type="molecule type" value="Genomic_DNA"/>
</dbReference>
<protein>
    <submittedName>
        <fullName evidence="2">Uncharacterized protein</fullName>
    </submittedName>
</protein>
<dbReference type="RefSeq" id="WP_090877096.1">
    <property type="nucleotide sequence ID" value="NZ_FMXQ01000005.1"/>
</dbReference>
<evidence type="ECO:0000313" key="3">
    <source>
        <dbReference type="Proteomes" id="UP000199071"/>
    </source>
</evidence>
<evidence type="ECO:0000313" key="2">
    <source>
        <dbReference type="EMBL" id="SDB37280.1"/>
    </source>
</evidence>
<dbReference type="OrthoDB" id="7578381at2"/>
<feature type="signal peptide" evidence="1">
    <location>
        <begin position="1"/>
        <end position="25"/>
    </location>
</feature>
<keyword evidence="3" id="KW-1185">Reference proteome</keyword>
<name>A0A1G6CWS4_9HYPH</name>
<organism evidence="2 3">
    <name type="scientific">Bauldia litoralis</name>
    <dbReference type="NCBI Taxonomy" id="665467"/>
    <lineage>
        <taxon>Bacteria</taxon>
        <taxon>Pseudomonadati</taxon>
        <taxon>Pseudomonadota</taxon>
        <taxon>Alphaproteobacteria</taxon>
        <taxon>Hyphomicrobiales</taxon>
        <taxon>Kaistiaceae</taxon>
        <taxon>Bauldia</taxon>
    </lineage>
</organism>
<feature type="chain" id="PRO_5011522990" evidence="1">
    <location>
        <begin position="26"/>
        <end position="159"/>
    </location>
</feature>
<gene>
    <name evidence="2" type="ORF">SAMN02982931_02848</name>
</gene>
<proteinExistence type="predicted"/>
<sequence>MTRQTPRGLAAVLAAAALTAGPAVADDFRLTYTFTFGSVLEADVTGALQDDGDTVIVSAVENARLDGASGPALPFVTSLADLVDQTDLNPPVLSLSGLGNDISACSDDTCVLDFITFDGVKRFLGSPGIYTSASFGNTLSGGAHAAEKYDPTDYSLKQR</sequence>
<dbReference type="Proteomes" id="UP000199071">
    <property type="component" value="Unassembled WGS sequence"/>
</dbReference>